<dbReference type="AlphaFoldDB" id="A0A1W2BSH8"/>
<protein>
    <submittedName>
        <fullName evidence="2">Uncharacterized protein</fullName>
    </submittedName>
</protein>
<proteinExistence type="predicted"/>
<feature type="signal peptide" evidence="1">
    <location>
        <begin position="1"/>
        <end position="21"/>
    </location>
</feature>
<keyword evidence="1" id="KW-0732">Signal</keyword>
<sequence length="337" mass="36768">MPFVSLFLALALLMVNQKIIASGTNLTDVYTNQVVFPAGFQVGDYIEFLGVSPADAGASGNYEISISYTRGSVAAAATYLASISHASPDIWREVGRVNSNGYHGMGSTGHNFTIDCNTQYGYARFRLRAINTIGVLTDPIYVNVKVRSINLNGGWASLNVTGNDLTVTKLLPMTNDWSLYVGNTSNTNSAHIAIKALENGNVGIGTLIPNSKLAVNGNIRAHEVKVETANWPDYVFARDYQLPTLQETEKHIKDKGHLPGIPSAAEVKANGVDLGEMNAKLLQKIEELTLHLIGQNKTIELQQKMNSTLNEKVRTQEIRLSNLEDKLGLIHKNQKSN</sequence>
<dbReference type="STRING" id="151894.SAMN04488524_2582"/>
<gene>
    <name evidence="2" type="ORF">SAMN04488524_2582</name>
</gene>
<evidence type="ECO:0000256" key="1">
    <source>
        <dbReference type="SAM" id="SignalP"/>
    </source>
</evidence>
<accession>A0A1W2BSH8</accession>
<evidence type="ECO:0000313" key="2">
    <source>
        <dbReference type="EMBL" id="SMC75562.1"/>
    </source>
</evidence>
<feature type="chain" id="PRO_5012031875" evidence="1">
    <location>
        <begin position="22"/>
        <end position="337"/>
    </location>
</feature>
<organism evidence="2 3">
    <name type="scientific">Pedobacter africanus</name>
    <dbReference type="NCBI Taxonomy" id="151894"/>
    <lineage>
        <taxon>Bacteria</taxon>
        <taxon>Pseudomonadati</taxon>
        <taxon>Bacteroidota</taxon>
        <taxon>Sphingobacteriia</taxon>
        <taxon>Sphingobacteriales</taxon>
        <taxon>Sphingobacteriaceae</taxon>
        <taxon>Pedobacter</taxon>
    </lineage>
</organism>
<evidence type="ECO:0000313" key="3">
    <source>
        <dbReference type="Proteomes" id="UP000192756"/>
    </source>
</evidence>
<dbReference type="EMBL" id="FWXT01000001">
    <property type="protein sequence ID" value="SMC75562.1"/>
    <property type="molecule type" value="Genomic_DNA"/>
</dbReference>
<name>A0A1W2BSH8_9SPHI</name>
<reference evidence="3" key="1">
    <citation type="submission" date="2017-04" db="EMBL/GenBank/DDBJ databases">
        <authorList>
            <person name="Varghese N."/>
            <person name="Submissions S."/>
        </authorList>
    </citation>
    <scope>NUCLEOTIDE SEQUENCE [LARGE SCALE GENOMIC DNA]</scope>
    <source>
        <strain evidence="3">DSM 12126</strain>
    </source>
</reference>
<keyword evidence="3" id="KW-1185">Reference proteome</keyword>
<dbReference type="Proteomes" id="UP000192756">
    <property type="component" value="Unassembled WGS sequence"/>
</dbReference>